<feature type="compositionally biased region" description="Basic and acidic residues" evidence="4">
    <location>
        <begin position="19"/>
        <end position="35"/>
    </location>
</feature>
<dbReference type="GO" id="GO:0005506">
    <property type="term" value="F:iron ion binding"/>
    <property type="evidence" value="ECO:0007669"/>
    <property type="project" value="InterPro"/>
</dbReference>
<evidence type="ECO:0000256" key="1">
    <source>
        <dbReference type="ARBA" id="ARBA00010617"/>
    </source>
</evidence>
<feature type="compositionally biased region" description="Gly residues" evidence="4">
    <location>
        <begin position="244"/>
        <end position="257"/>
    </location>
</feature>
<keyword evidence="3" id="KW-0479">Metal-binding</keyword>
<feature type="compositionally biased region" description="Basic and acidic residues" evidence="4">
    <location>
        <begin position="311"/>
        <end position="323"/>
    </location>
</feature>
<accession>A0AAV6I721</accession>
<dbReference type="AlphaFoldDB" id="A0AAV6I721"/>
<proteinExistence type="inferred from homology"/>
<dbReference type="GO" id="GO:0006355">
    <property type="term" value="P:regulation of DNA-templated transcription"/>
    <property type="evidence" value="ECO:0007669"/>
    <property type="project" value="InterPro"/>
</dbReference>
<dbReference type="InterPro" id="IPR017972">
    <property type="entry name" value="Cyt_P450_CS"/>
</dbReference>
<evidence type="ECO:0000259" key="5">
    <source>
        <dbReference type="Pfam" id="PF04504"/>
    </source>
</evidence>
<dbReference type="PANTHER" id="PTHR31662:SF98">
    <property type="entry name" value="STOREKEEPER PROTEIN-LIKE"/>
    <property type="match status" value="1"/>
</dbReference>
<comment type="similarity">
    <text evidence="1 3">Belongs to the cytochrome P450 family.</text>
</comment>
<dbReference type="InterPro" id="IPR001128">
    <property type="entry name" value="Cyt_P450"/>
</dbReference>
<evidence type="ECO:0000256" key="2">
    <source>
        <dbReference type="ARBA" id="ARBA00010820"/>
    </source>
</evidence>
<keyword evidence="3" id="KW-0349">Heme</keyword>
<keyword evidence="7" id="KW-1185">Reference proteome</keyword>
<dbReference type="PRINTS" id="PR00359">
    <property type="entry name" value="BP450"/>
</dbReference>
<sequence length="625" mass="69763">MGRKSGAQKRAPLEEEDEQLTHHEQEQEQESHNQEPAKQTPECISSEDEEEQDEEELEVVEEQKVGKVKSSVQKPINPKKPQHPRSSDSDPGSDSETHLGSPTASGYIIKSVSPQPKKPTSGKRLVREFERKAYESSRKKKKAKVFEEAAEKKKSGVGAINRLWSEEDEVAILEGLMDFKSDMGGLYEVIKKSLSVDASKSQFVDKIPKLKIKYNNNVDGGDEAVLSRPHEHKCFELSKKIWGGGKENNNGGDGNGKNVGKKARKTVKRDDAVTLPEENDGKESALVEENKNGVDGNGKSNGTKRARKKTVKLDDVALPREESGEGEVALGEGSKGGEMKDMKADKVGDFWATHPCLKQSLAMEKTFSDLAMEEPVRSFMMENMSMIGDVKAKELEKKWKDFYADEVGLYLKRVELMEEQTKLVLGTMKASKRISDIHAVGIDLHENYTLKKVIDSNVIPKYGKDGNEDCTIGTTFSKGIKDARNEEDTADQIMGLLIAGHETASVALTFTIKYLAKLPHVYQEACWSVHSTHKDPACFPDPEEFDQTRFEGNGPAPYTYVTFGGGHRICPGKEYARLEILVFIYNLVKKFEWEKLVPNERIIFKPSPSPENGLPIRLKPQETSS</sequence>
<dbReference type="PANTHER" id="PTHR31662">
    <property type="entry name" value="BNAANNG10740D PROTEIN-RELATED"/>
    <property type="match status" value="1"/>
</dbReference>
<reference evidence="6" key="1">
    <citation type="submission" date="2020-08" db="EMBL/GenBank/DDBJ databases">
        <title>Plant Genome Project.</title>
        <authorList>
            <person name="Zhang R.-G."/>
        </authorList>
    </citation>
    <scope>NUCLEOTIDE SEQUENCE</scope>
    <source>
        <strain evidence="6">WSP0</strain>
        <tissue evidence="6">Leaf</tissue>
    </source>
</reference>
<name>A0AAV6I721_9ERIC</name>
<feature type="compositionally biased region" description="Acidic residues" evidence="4">
    <location>
        <begin position="45"/>
        <end position="60"/>
    </location>
</feature>
<feature type="compositionally biased region" description="Basic and acidic residues" evidence="4">
    <location>
        <begin position="279"/>
        <end position="292"/>
    </location>
</feature>
<dbReference type="GO" id="GO:0016705">
    <property type="term" value="F:oxidoreductase activity, acting on paired donors, with incorporation or reduction of molecular oxygen"/>
    <property type="evidence" value="ECO:0007669"/>
    <property type="project" value="InterPro"/>
</dbReference>
<dbReference type="GO" id="GO:0004497">
    <property type="term" value="F:monooxygenase activity"/>
    <property type="evidence" value="ECO:0007669"/>
    <property type="project" value="UniProtKB-KW"/>
</dbReference>
<dbReference type="GO" id="GO:0005634">
    <property type="term" value="C:nucleus"/>
    <property type="evidence" value="ECO:0007669"/>
    <property type="project" value="TreeGrafter"/>
</dbReference>
<keyword evidence="3" id="KW-0408">Iron</keyword>
<dbReference type="Pfam" id="PF00067">
    <property type="entry name" value="p450"/>
    <property type="match status" value="1"/>
</dbReference>
<protein>
    <recommendedName>
        <fullName evidence="5">Glabrous enhancer-binding protein-like DBD domain-containing protein</fullName>
    </recommendedName>
</protein>
<keyword evidence="3" id="KW-0503">Monooxygenase</keyword>
<feature type="domain" description="Glabrous enhancer-binding protein-like DBD" evidence="5">
    <location>
        <begin position="161"/>
        <end position="243"/>
    </location>
</feature>
<comment type="similarity">
    <text evidence="2">Belongs to the GeBP family.</text>
</comment>
<dbReference type="PROSITE" id="PS00086">
    <property type="entry name" value="CYTOCHROME_P450"/>
    <property type="match status" value="1"/>
</dbReference>
<feature type="region of interest" description="Disordered" evidence="4">
    <location>
        <begin position="1"/>
        <end position="141"/>
    </location>
</feature>
<dbReference type="PRINTS" id="PR00385">
    <property type="entry name" value="P450"/>
</dbReference>
<dbReference type="Pfam" id="PF04504">
    <property type="entry name" value="GeBP-like_DBD"/>
    <property type="match status" value="1"/>
</dbReference>
<dbReference type="EMBL" id="JACTNZ010000011">
    <property type="protein sequence ID" value="KAG5524316.1"/>
    <property type="molecule type" value="Genomic_DNA"/>
</dbReference>
<dbReference type="InterPro" id="IPR007592">
    <property type="entry name" value="GEBP"/>
</dbReference>
<dbReference type="Gene3D" id="1.10.630.10">
    <property type="entry name" value="Cytochrome P450"/>
    <property type="match status" value="2"/>
</dbReference>
<dbReference type="SUPFAM" id="SSF48264">
    <property type="entry name" value="Cytochrome P450"/>
    <property type="match status" value="1"/>
</dbReference>
<comment type="caution">
    <text evidence="6">The sequence shown here is derived from an EMBL/GenBank/DDBJ whole genome shotgun (WGS) entry which is preliminary data.</text>
</comment>
<dbReference type="InterPro" id="IPR053932">
    <property type="entry name" value="GeBP-like_DBD"/>
</dbReference>
<dbReference type="InterPro" id="IPR036396">
    <property type="entry name" value="Cyt_P450_sf"/>
</dbReference>
<feature type="compositionally biased region" description="Basic and acidic residues" evidence="4">
    <location>
        <begin position="125"/>
        <end position="137"/>
    </location>
</feature>
<organism evidence="6 7">
    <name type="scientific">Rhododendron griersonianum</name>
    <dbReference type="NCBI Taxonomy" id="479676"/>
    <lineage>
        <taxon>Eukaryota</taxon>
        <taxon>Viridiplantae</taxon>
        <taxon>Streptophyta</taxon>
        <taxon>Embryophyta</taxon>
        <taxon>Tracheophyta</taxon>
        <taxon>Spermatophyta</taxon>
        <taxon>Magnoliopsida</taxon>
        <taxon>eudicotyledons</taxon>
        <taxon>Gunneridae</taxon>
        <taxon>Pentapetalae</taxon>
        <taxon>asterids</taxon>
        <taxon>Ericales</taxon>
        <taxon>Ericaceae</taxon>
        <taxon>Ericoideae</taxon>
        <taxon>Rhodoreae</taxon>
        <taxon>Rhododendron</taxon>
    </lineage>
</organism>
<evidence type="ECO:0000256" key="3">
    <source>
        <dbReference type="RuleBase" id="RU000461"/>
    </source>
</evidence>
<evidence type="ECO:0000256" key="4">
    <source>
        <dbReference type="SAM" id="MobiDB-lite"/>
    </source>
</evidence>
<evidence type="ECO:0000313" key="6">
    <source>
        <dbReference type="EMBL" id="KAG5524316.1"/>
    </source>
</evidence>
<feature type="region of interest" description="Disordered" evidence="4">
    <location>
        <begin position="244"/>
        <end position="341"/>
    </location>
</feature>
<keyword evidence="3" id="KW-0560">Oxidoreductase</keyword>
<evidence type="ECO:0000313" key="7">
    <source>
        <dbReference type="Proteomes" id="UP000823749"/>
    </source>
</evidence>
<dbReference type="InterPro" id="IPR002397">
    <property type="entry name" value="Cyt_P450_B"/>
</dbReference>
<gene>
    <name evidence="6" type="ORF">RHGRI_031103</name>
</gene>
<dbReference type="Proteomes" id="UP000823749">
    <property type="component" value="Chromosome 11"/>
</dbReference>
<dbReference type="GO" id="GO:0020037">
    <property type="term" value="F:heme binding"/>
    <property type="evidence" value="ECO:0007669"/>
    <property type="project" value="InterPro"/>
</dbReference>